<evidence type="ECO:0000313" key="3">
    <source>
        <dbReference type="Proteomes" id="UP000266441"/>
    </source>
</evidence>
<name>A0A399D307_9BACT</name>
<accession>A0A399D307</accession>
<reference evidence="2 3" key="1">
    <citation type="journal article" date="2015" name="Int. J. Syst. Evol. Microbiol.">
        <title>Mariniphaga sediminis sp. nov., isolated from coastal sediment.</title>
        <authorList>
            <person name="Wang F.Q."/>
            <person name="Shen Q.Y."/>
            <person name="Chen G.J."/>
            <person name="Du Z.J."/>
        </authorList>
    </citation>
    <scope>NUCLEOTIDE SEQUENCE [LARGE SCALE GENOMIC DNA]</scope>
    <source>
        <strain evidence="2 3">SY21</strain>
    </source>
</reference>
<gene>
    <name evidence="2" type="ORF">D1164_05340</name>
</gene>
<organism evidence="2 3">
    <name type="scientific">Mariniphaga sediminis</name>
    <dbReference type="NCBI Taxonomy" id="1628158"/>
    <lineage>
        <taxon>Bacteria</taxon>
        <taxon>Pseudomonadati</taxon>
        <taxon>Bacteroidota</taxon>
        <taxon>Bacteroidia</taxon>
        <taxon>Marinilabiliales</taxon>
        <taxon>Prolixibacteraceae</taxon>
        <taxon>Mariniphaga</taxon>
    </lineage>
</organism>
<protein>
    <recommendedName>
        <fullName evidence="4">Exo-alpha-sialidase</fullName>
    </recommendedName>
</protein>
<comment type="caution">
    <text evidence="2">The sequence shown here is derived from an EMBL/GenBank/DDBJ whole genome shotgun (WGS) entry which is preliminary data.</text>
</comment>
<dbReference type="OrthoDB" id="6381507at2"/>
<dbReference type="Pfam" id="PF15892">
    <property type="entry name" value="BNR_4"/>
    <property type="match status" value="1"/>
</dbReference>
<feature type="chain" id="PRO_5017180545" description="Exo-alpha-sialidase" evidence="1">
    <location>
        <begin position="24"/>
        <end position="453"/>
    </location>
</feature>
<evidence type="ECO:0000256" key="1">
    <source>
        <dbReference type="SAM" id="SignalP"/>
    </source>
</evidence>
<dbReference type="Gene3D" id="2.130.10.10">
    <property type="entry name" value="YVTN repeat-like/Quinoprotein amine dehydrogenase"/>
    <property type="match status" value="1"/>
</dbReference>
<proteinExistence type="predicted"/>
<dbReference type="SUPFAM" id="SSF110296">
    <property type="entry name" value="Oligoxyloglucan reducing end-specific cellobiohydrolase"/>
    <property type="match status" value="1"/>
</dbReference>
<evidence type="ECO:0008006" key="4">
    <source>
        <dbReference type="Google" id="ProtNLM"/>
    </source>
</evidence>
<dbReference type="RefSeq" id="WP_119348922.1">
    <property type="nucleotide sequence ID" value="NZ_QWET01000003.1"/>
</dbReference>
<dbReference type="EMBL" id="QWET01000003">
    <property type="protein sequence ID" value="RIH66335.1"/>
    <property type="molecule type" value="Genomic_DNA"/>
</dbReference>
<dbReference type="AlphaFoldDB" id="A0A399D307"/>
<keyword evidence="3" id="KW-1185">Reference proteome</keyword>
<evidence type="ECO:0000313" key="2">
    <source>
        <dbReference type="EMBL" id="RIH66335.1"/>
    </source>
</evidence>
<sequence>MFRKNITLLSICLLILGGLTNCGQNNKSAGQKADHATSDSVQTLTDNGAWCWFSDPRAIYYSDNQIITGWVKNDGSVEIASLNLETQQKEFQNIYPQMEIDDHDNPAFTVLPDGNVFTMFAWHSSKKGIIYNQTTEGADINTFGKNVVYMPRTEELLKQFPHETYTYANPYILEKENNKLFAFGRWIGYKPNMIISSDNGNTWEEQYVVISSKPFDANNRPYVKYYSDGQSKIHLVFTDGHPRVEPENSVYYCYYENRAFWRADGTKICDLSGLPFTTHDASLVYQASEEQGRAWIADIVEKDGTPFILYSRHPKETDHRYHYAYYNKAEKKWEDVEICKAGKWFPQTQPGETEREQHYMGNMTFHPLNPNTVYLSREVEGTFEIEKFKTKDSGATWEITPITTHSVYDNVRPYVPRYQTKNAKTVILWMENKKYIHYTNYDSQIKYYIDPEL</sequence>
<dbReference type="Proteomes" id="UP000266441">
    <property type="component" value="Unassembled WGS sequence"/>
</dbReference>
<keyword evidence="1" id="KW-0732">Signal</keyword>
<dbReference type="InterPro" id="IPR015943">
    <property type="entry name" value="WD40/YVTN_repeat-like_dom_sf"/>
</dbReference>
<feature type="signal peptide" evidence="1">
    <location>
        <begin position="1"/>
        <end position="23"/>
    </location>
</feature>